<evidence type="ECO:0000256" key="1">
    <source>
        <dbReference type="SAM" id="MobiDB-lite"/>
    </source>
</evidence>
<protein>
    <submittedName>
        <fullName evidence="2">Uncharacterized protein</fullName>
    </submittedName>
</protein>
<dbReference type="Proteomes" id="UP000328092">
    <property type="component" value="Unassembled WGS sequence"/>
</dbReference>
<proteinExistence type="predicted"/>
<dbReference type="OrthoDB" id="8480874at2"/>
<keyword evidence="3" id="KW-1185">Reference proteome</keyword>
<comment type="caution">
    <text evidence="2">The sequence shown here is derived from an EMBL/GenBank/DDBJ whole genome shotgun (WGS) entry which is preliminary data.</text>
</comment>
<dbReference type="RefSeq" id="WP_139859780.1">
    <property type="nucleotide sequence ID" value="NZ_CAADFC020000009.1"/>
</dbReference>
<dbReference type="EMBL" id="CAADFC020000009">
    <property type="protein sequence ID" value="VIO69652.1"/>
    <property type="molecule type" value="Genomic_DNA"/>
</dbReference>
<organism evidence="2 3">
    <name type="scientific">Bradyrhizobium ivorense</name>
    <dbReference type="NCBI Taxonomy" id="2511166"/>
    <lineage>
        <taxon>Bacteria</taxon>
        <taxon>Pseudomonadati</taxon>
        <taxon>Pseudomonadota</taxon>
        <taxon>Alphaproteobacteria</taxon>
        <taxon>Hyphomicrobiales</taxon>
        <taxon>Nitrobacteraceae</taxon>
        <taxon>Bradyrhizobium</taxon>
    </lineage>
</organism>
<dbReference type="AlphaFoldDB" id="A0A508T2Z9"/>
<feature type="region of interest" description="Disordered" evidence="1">
    <location>
        <begin position="1"/>
        <end position="20"/>
    </location>
</feature>
<sequence length="230" mass="25035">MPDTLPPFPTIDSLSWAPPAQTAPTEAARIDNVSLNIYADADNANYQNWVSDVPRGSGNPRLNNWWSGQAPRSPRRLVLSHYWRLVPGTFTHLSPGSHLRQSWQYTNGISTTDSQSITAQVGIKADGISAGLSATFGKSVTVSSQTSTTTEYSVDPPAAGTRVWMLWDLMYELSVVDQNTGTVIPAGTYRGDVEFAGDKHYSGAYLNYPWTHLVISSGNLVSQDKVFPAA</sequence>
<accession>A0A508T2Z9</accession>
<gene>
    <name evidence="2" type="ORF">CI1B_28600</name>
</gene>
<evidence type="ECO:0000313" key="2">
    <source>
        <dbReference type="EMBL" id="VIO69652.1"/>
    </source>
</evidence>
<name>A0A508T2Z9_9BRAD</name>
<reference evidence="2" key="1">
    <citation type="submission" date="2019-02" db="EMBL/GenBank/DDBJ databases">
        <authorList>
            <person name="Pothier F.J."/>
        </authorList>
    </citation>
    <scope>NUCLEOTIDE SEQUENCE</scope>
    <source>
        <strain evidence="2">CI-1B</strain>
    </source>
</reference>
<evidence type="ECO:0000313" key="3">
    <source>
        <dbReference type="Proteomes" id="UP000328092"/>
    </source>
</evidence>